<dbReference type="Pfam" id="PF04755">
    <property type="entry name" value="PAP_fibrillin"/>
    <property type="match status" value="1"/>
</dbReference>
<evidence type="ECO:0000256" key="1">
    <source>
        <dbReference type="ARBA" id="ARBA00004474"/>
    </source>
</evidence>
<dbReference type="GO" id="GO:0009536">
    <property type="term" value="C:plastid"/>
    <property type="evidence" value="ECO:0007669"/>
    <property type="project" value="UniProtKB-SubCell"/>
</dbReference>
<dbReference type="InterPro" id="IPR039633">
    <property type="entry name" value="PAP"/>
</dbReference>
<dbReference type="PANTHER" id="PTHR31906">
    <property type="entry name" value="PLASTID-LIPID-ASSOCIATED PROTEIN 4, CHLOROPLASTIC-RELATED"/>
    <property type="match status" value="1"/>
</dbReference>
<proteinExistence type="predicted"/>
<dbReference type="EMBL" id="HBFB01005245">
    <property type="protein sequence ID" value="CAD8668164.1"/>
    <property type="molecule type" value="Transcribed_RNA"/>
</dbReference>
<dbReference type="InterPro" id="IPR006843">
    <property type="entry name" value="PAP/fibrillin_dom"/>
</dbReference>
<evidence type="ECO:0000313" key="4">
    <source>
        <dbReference type="EMBL" id="CAD8668164.1"/>
    </source>
</evidence>
<name>A0A7S0WI79_9CHLO</name>
<keyword evidence="2" id="KW-0934">Plastid</keyword>
<dbReference type="AlphaFoldDB" id="A0A7S0WI79"/>
<protein>
    <recommendedName>
        <fullName evidence="3">Plastid lipid-associated protein/fibrillin conserved domain-containing protein</fullName>
    </recommendedName>
</protein>
<sequence length="275" mass="29583">MLCSLSQPAQLKRLGRCARHQRPTVVHHATAAETATSQDAQMAKCALLEAVENTNRGSRASRARRGEIEELQVAVESFQSGQDLDYEKLGGMWLLRYTTAADVLPILEADVAFANPLGLPGPVSIGNIYQRFTSPVDGAGKVDNVIRFSVPYLLEDREGVTVTVEASYEVRSGHRIALTFDAAQVGDVKISEGLEAVIAPALLPRTPLQGLLLQSIKQFTLRLPFRSAAQVAAGLATGNSRQAAGGSYQLTYLDEDMLIGRAVALGGTFVFTREA</sequence>
<evidence type="ECO:0000256" key="2">
    <source>
        <dbReference type="ARBA" id="ARBA00022640"/>
    </source>
</evidence>
<gene>
    <name evidence="4" type="ORF">CLEI1391_LOCUS2920</name>
</gene>
<organism evidence="4">
    <name type="scientific">Chlamydomonas leiostraca</name>
    <dbReference type="NCBI Taxonomy" id="1034604"/>
    <lineage>
        <taxon>Eukaryota</taxon>
        <taxon>Viridiplantae</taxon>
        <taxon>Chlorophyta</taxon>
        <taxon>core chlorophytes</taxon>
        <taxon>Chlorophyceae</taxon>
        <taxon>CS clade</taxon>
        <taxon>Chlamydomonadales</taxon>
        <taxon>Chlamydomonadaceae</taxon>
        <taxon>Chlamydomonas</taxon>
    </lineage>
</organism>
<feature type="domain" description="Plastid lipid-associated protein/fibrillin conserved" evidence="3">
    <location>
        <begin position="43"/>
        <end position="270"/>
    </location>
</feature>
<accession>A0A7S0WI79</accession>
<reference evidence="4" key="1">
    <citation type="submission" date="2021-01" db="EMBL/GenBank/DDBJ databases">
        <authorList>
            <person name="Corre E."/>
            <person name="Pelletier E."/>
            <person name="Niang G."/>
            <person name="Scheremetjew M."/>
            <person name="Finn R."/>
            <person name="Kale V."/>
            <person name="Holt S."/>
            <person name="Cochrane G."/>
            <person name="Meng A."/>
            <person name="Brown T."/>
            <person name="Cohen L."/>
        </authorList>
    </citation>
    <scope>NUCLEOTIDE SEQUENCE</scope>
    <source>
        <strain evidence="4">SAG 11-49</strain>
    </source>
</reference>
<evidence type="ECO:0000259" key="3">
    <source>
        <dbReference type="Pfam" id="PF04755"/>
    </source>
</evidence>
<comment type="subcellular location">
    <subcellularLocation>
        <location evidence="1">Plastid</location>
    </subcellularLocation>
</comment>